<dbReference type="InterPro" id="IPR036291">
    <property type="entry name" value="NAD(P)-bd_dom_sf"/>
</dbReference>
<feature type="domain" description="Ketoreductase" evidence="4">
    <location>
        <begin position="12"/>
        <end position="193"/>
    </location>
</feature>
<dbReference type="Gene3D" id="3.40.50.720">
    <property type="entry name" value="NAD(P)-binding Rossmann-like Domain"/>
    <property type="match status" value="1"/>
</dbReference>
<name>A0ABW6SC40_9NOCA</name>
<keyword evidence="3" id="KW-0520">NAD</keyword>
<evidence type="ECO:0000313" key="5">
    <source>
        <dbReference type="EMBL" id="MFF3573870.1"/>
    </source>
</evidence>
<protein>
    <submittedName>
        <fullName evidence="5">SDR family NAD(P)-dependent oxidoreductase</fullName>
        <ecNumber evidence="5">1.1.1.-</ecNumber>
    </submittedName>
</protein>
<evidence type="ECO:0000256" key="2">
    <source>
        <dbReference type="ARBA" id="ARBA00023002"/>
    </source>
</evidence>
<reference evidence="5 6" key="1">
    <citation type="submission" date="2024-10" db="EMBL/GenBank/DDBJ databases">
        <title>The Natural Products Discovery Center: Release of the First 8490 Sequenced Strains for Exploring Actinobacteria Biosynthetic Diversity.</title>
        <authorList>
            <person name="Kalkreuter E."/>
            <person name="Kautsar S.A."/>
            <person name="Yang D."/>
            <person name="Bader C.D."/>
            <person name="Teijaro C.N."/>
            <person name="Fluegel L."/>
            <person name="Davis C.M."/>
            <person name="Simpson J.R."/>
            <person name="Lauterbach L."/>
            <person name="Steele A.D."/>
            <person name="Gui C."/>
            <person name="Meng S."/>
            <person name="Li G."/>
            <person name="Viehrig K."/>
            <person name="Ye F."/>
            <person name="Su P."/>
            <person name="Kiefer A.F."/>
            <person name="Nichols A."/>
            <person name="Cepeda A.J."/>
            <person name="Yan W."/>
            <person name="Fan B."/>
            <person name="Jiang Y."/>
            <person name="Adhikari A."/>
            <person name="Zheng C.-J."/>
            <person name="Schuster L."/>
            <person name="Cowan T.M."/>
            <person name="Smanski M.J."/>
            <person name="Chevrette M.G."/>
            <person name="De Carvalho L.P.S."/>
            <person name="Shen B."/>
        </authorList>
    </citation>
    <scope>NUCLEOTIDE SEQUENCE [LARGE SCALE GENOMIC DNA]</scope>
    <source>
        <strain evidence="5 6">NPDC002593</strain>
    </source>
</reference>
<dbReference type="EMBL" id="JBIAQY010000022">
    <property type="protein sequence ID" value="MFF3573870.1"/>
    <property type="molecule type" value="Genomic_DNA"/>
</dbReference>
<evidence type="ECO:0000256" key="3">
    <source>
        <dbReference type="ARBA" id="ARBA00023027"/>
    </source>
</evidence>
<comment type="similarity">
    <text evidence="1">Belongs to the short-chain dehydrogenases/reductases (SDR) family.</text>
</comment>
<dbReference type="PANTHER" id="PTHR24321:SF8">
    <property type="entry name" value="ESTRADIOL 17-BETA-DEHYDROGENASE 8-RELATED"/>
    <property type="match status" value="1"/>
</dbReference>
<gene>
    <name evidence="5" type="ORF">ACFYXQ_39590</name>
</gene>
<dbReference type="EC" id="1.1.1.-" evidence="5"/>
<dbReference type="SUPFAM" id="SSF51735">
    <property type="entry name" value="NAD(P)-binding Rossmann-fold domains"/>
    <property type="match status" value="1"/>
</dbReference>
<dbReference type="InterPro" id="IPR002347">
    <property type="entry name" value="SDR_fam"/>
</dbReference>
<dbReference type="SMART" id="SM00822">
    <property type="entry name" value="PKS_KR"/>
    <property type="match status" value="1"/>
</dbReference>
<keyword evidence="2 5" id="KW-0560">Oxidoreductase</keyword>
<dbReference type="Pfam" id="PF13561">
    <property type="entry name" value="adh_short_C2"/>
    <property type="match status" value="1"/>
</dbReference>
<evidence type="ECO:0000313" key="6">
    <source>
        <dbReference type="Proteomes" id="UP001601992"/>
    </source>
</evidence>
<proteinExistence type="inferred from homology"/>
<organism evidence="5 6">
    <name type="scientific">Nocardia jiangxiensis</name>
    <dbReference type="NCBI Taxonomy" id="282685"/>
    <lineage>
        <taxon>Bacteria</taxon>
        <taxon>Bacillati</taxon>
        <taxon>Actinomycetota</taxon>
        <taxon>Actinomycetes</taxon>
        <taxon>Mycobacteriales</taxon>
        <taxon>Nocardiaceae</taxon>
        <taxon>Nocardia</taxon>
    </lineage>
</organism>
<comment type="caution">
    <text evidence="5">The sequence shown here is derived from an EMBL/GenBank/DDBJ whole genome shotgun (WGS) entry which is preliminary data.</text>
</comment>
<accession>A0ABW6SC40</accession>
<keyword evidence="6" id="KW-1185">Reference proteome</keyword>
<sequence length="254" mass="26025">MTAMQHGRLAGKVALVTGGMGGIGHAVSRLFVAEGARVVVADIQKSTEVASLETLDANQVFSELDVRRPDSWASAIQLSRDRFGAPPTILVHCAGVMVIGDLMSSTEEDFRKAFDINVLGTFHAIQSVVPGMREAGSGSIVVLSSATGALTGTAGLAAYAASKAGNAAVTTTAALEFGHDGIRANTIAPGGVDTPMSRAGAAVDLTNFFAPMPIPRIGEPDDIARAALYLASDESSWVTGTVFTIDGGLTAGIH</sequence>
<evidence type="ECO:0000256" key="1">
    <source>
        <dbReference type="ARBA" id="ARBA00006484"/>
    </source>
</evidence>
<evidence type="ECO:0000259" key="4">
    <source>
        <dbReference type="SMART" id="SM00822"/>
    </source>
</evidence>
<dbReference type="PRINTS" id="PR00081">
    <property type="entry name" value="GDHRDH"/>
</dbReference>
<dbReference type="GO" id="GO:0016491">
    <property type="term" value="F:oxidoreductase activity"/>
    <property type="evidence" value="ECO:0007669"/>
    <property type="project" value="UniProtKB-KW"/>
</dbReference>
<dbReference type="InterPro" id="IPR057326">
    <property type="entry name" value="KR_dom"/>
</dbReference>
<dbReference type="Proteomes" id="UP001601992">
    <property type="component" value="Unassembled WGS sequence"/>
</dbReference>
<dbReference type="RefSeq" id="WP_083896289.1">
    <property type="nucleotide sequence ID" value="NZ_JBIAQY010000022.1"/>
</dbReference>
<dbReference type="PANTHER" id="PTHR24321">
    <property type="entry name" value="DEHYDROGENASES, SHORT CHAIN"/>
    <property type="match status" value="1"/>
</dbReference>